<dbReference type="GO" id="GO:0006281">
    <property type="term" value="P:DNA repair"/>
    <property type="evidence" value="ECO:0007669"/>
    <property type="project" value="TreeGrafter"/>
</dbReference>
<dbReference type="NCBIfam" id="TIGR01509">
    <property type="entry name" value="HAD-SF-IA-v3"/>
    <property type="match status" value="1"/>
</dbReference>
<keyword evidence="1" id="KW-0378">Hydrolase</keyword>
<dbReference type="Gene3D" id="3.40.50.1000">
    <property type="entry name" value="HAD superfamily/HAD-like"/>
    <property type="match status" value="1"/>
</dbReference>
<dbReference type="Proteomes" id="UP000824124">
    <property type="component" value="Unassembled WGS sequence"/>
</dbReference>
<dbReference type="SUPFAM" id="SSF56784">
    <property type="entry name" value="HAD-like"/>
    <property type="match status" value="1"/>
</dbReference>
<dbReference type="InterPro" id="IPR006439">
    <property type="entry name" value="HAD-SF_hydro_IA"/>
</dbReference>
<dbReference type="EMBL" id="DVMH01000019">
    <property type="protein sequence ID" value="HIU10260.1"/>
    <property type="molecule type" value="Genomic_DNA"/>
</dbReference>
<dbReference type="InterPro" id="IPR023214">
    <property type="entry name" value="HAD_sf"/>
</dbReference>
<protein>
    <submittedName>
        <fullName evidence="1">HAD-IA family hydrolase</fullName>
    </submittedName>
</protein>
<dbReference type="PRINTS" id="PR00413">
    <property type="entry name" value="HADHALOGNASE"/>
</dbReference>
<dbReference type="InterPro" id="IPR023198">
    <property type="entry name" value="PGP-like_dom2"/>
</dbReference>
<organism evidence="1 2">
    <name type="scientific">Candidatus Avidehalobacter gallistercoris</name>
    <dbReference type="NCBI Taxonomy" id="2840694"/>
    <lineage>
        <taxon>Bacteria</taxon>
        <taxon>Bacillati</taxon>
        <taxon>Bacillota</taxon>
        <taxon>Clostridia</taxon>
        <taxon>Eubacteriales</taxon>
        <taxon>Peptococcaceae</taxon>
        <taxon>Peptococcaceae incertae sedis</taxon>
        <taxon>Candidatus Avidehalobacter</taxon>
    </lineage>
</organism>
<reference evidence="1" key="2">
    <citation type="journal article" date="2021" name="PeerJ">
        <title>Extensive microbial diversity within the chicken gut microbiome revealed by metagenomics and culture.</title>
        <authorList>
            <person name="Gilroy R."/>
            <person name="Ravi A."/>
            <person name="Getino M."/>
            <person name="Pursley I."/>
            <person name="Horton D.L."/>
            <person name="Alikhan N.F."/>
            <person name="Baker D."/>
            <person name="Gharbi K."/>
            <person name="Hall N."/>
            <person name="Watson M."/>
            <person name="Adriaenssens E.M."/>
            <person name="Foster-Nyarko E."/>
            <person name="Jarju S."/>
            <person name="Secka A."/>
            <person name="Antonio M."/>
            <person name="Oren A."/>
            <person name="Chaudhuri R.R."/>
            <person name="La Ragione R."/>
            <person name="Hildebrand F."/>
            <person name="Pallen M.J."/>
        </authorList>
    </citation>
    <scope>NUCLEOTIDE SEQUENCE</scope>
    <source>
        <strain evidence="1">2830</strain>
    </source>
</reference>
<evidence type="ECO:0000313" key="1">
    <source>
        <dbReference type="EMBL" id="HIU10260.1"/>
    </source>
</evidence>
<sequence>MAKFAGLIFDLDGTLSDSVPMILKSSESTHAKMGIPWDAAAVARFIGRPLYETGVYFAPDRVDEYIETFREFNMVYLPKMIKPFPGVVSLLAKLQDSGMELAIVTSRLQWGADWSAEILGIQSYFTAIMGVEASDKHKPDPEPALLALDKLGVAPAEAAFIGDAAVDIACGKAAGMTTIGVSWGVGGTALQEDAKPDYFVNSVNELGRLLLL</sequence>
<dbReference type="SFLD" id="SFLDG01135">
    <property type="entry name" value="C1.5.6:_HAD__Beta-PGM__Phospha"/>
    <property type="match status" value="1"/>
</dbReference>
<dbReference type="InterPro" id="IPR041492">
    <property type="entry name" value="HAD_2"/>
</dbReference>
<dbReference type="GO" id="GO:0008967">
    <property type="term" value="F:phosphoglycolate phosphatase activity"/>
    <property type="evidence" value="ECO:0007669"/>
    <property type="project" value="TreeGrafter"/>
</dbReference>
<dbReference type="SFLD" id="SFLDG01129">
    <property type="entry name" value="C1.5:_HAD__Beta-PGM__Phosphata"/>
    <property type="match status" value="1"/>
</dbReference>
<dbReference type="Gene3D" id="1.10.150.240">
    <property type="entry name" value="Putative phosphatase, domain 2"/>
    <property type="match status" value="1"/>
</dbReference>
<evidence type="ECO:0000313" key="2">
    <source>
        <dbReference type="Proteomes" id="UP000824124"/>
    </source>
</evidence>
<dbReference type="SFLD" id="SFLDS00003">
    <property type="entry name" value="Haloacid_Dehalogenase"/>
    <property type="match status" value="1"/>
</dbReference>
<dbReference type="Pfam" id="PF13419">
    <property type="entry name" value="HAD_2"/>
    <property type="match status" value="1"/>
</dbReference>
<dbReference type="InterPro" id="IPR036412">
    <property type="entry name" value="HAD-like_sf"/>
</dbReference>
<reference evidence="1" key="1">
    <citation type="submission" date="2020-10" db="EMBL/GenBank/DDBJ databases">
        <authorList>
            <person name="Gilroy R."/>
        </authorList>
    </citation>
    <scope>NUCLEOTIDE SEQUENCE</scope>
    <source>
        <strain evidence="1">2830</strain>
    </source>
</reference>
<accession>A0A9D1KZ63</accession>
<gene>
    <name evidence="1" type="ORF">IAB00_03305</name>
</gene>
<name>A0A9D1KZ63_9FIRM</name>
<dbReference type="InterPro" id="IPR050155">
    <property type="entry name" value="HAD-like_hydrolase_sf"/>
</dbReference>
<proteinExistence type="predicted"/>
<dbReference type="AlphaFoldDB" id="A0A9D1KZ63"/>
<dbReference type="PANTHER" id="PTHR43434:SF1">
    <property type="entry name" value="PHOSPHOGLYCOLATE PHOSPHATASE"/>
    <property type="match status" value="1"/>
</dbReference>
<dbReference type="NCBIfam" id="TIGR01549">
    <property type="entry name" value="HAD-SF-IA-v1"/>
    <property type="match status" value="1"/>
</dbReference>
<comment type="caution">
    <text evidence="1">The sequence shown here is derived from an EMBL/GenBank/DDBJ whole genome shotgun (WGS) entry which is preliminary data.</text>
</comment>
<dbReference type="PANTHER" id="PTHR43434">
    <property type="entry name" value="PHOSPHOGLYCOLATE PHOSPHATASE"/>
    <property type="match status" value="1"/>
</dbReference>
<dbReference type="GO" id="GO:0005829">
    <property type="term" value="C:cytosol"/>
    <property type="evidence" value="ECO:0007669"/>
    <property type="project" value="TreeGrafter"/>
</dbReference>